<dbReference type="OrthoDB" id="3598281at2759"/>
<evidence type="ECO:0000313" key="2">
    <source>
        <dbReference type="Proteomes" id="UP000639338"/>
    </source>
</evidence>
<dbReference type="EMBL" id="JACMRX010000002">
    <property type="protein sequence ID" value="KAF7996065.1"/>
    <property type="molecule type" value="Genomic_DNA"/>
</dbReference>
<proteinExistence type="predicted"/>
<keyword evidence="2" id="KW-1185">Reference proteome</keyword>
<accession>A0A835CX14</accession>
<sequence length="223" mass="26060">MDQWVINKLTEWDLKKWETAFKDEEVSEESFKCLTQSMIEKLIPKTGPQAVFLKRWNSEFRKSNNSELSGAESSSSQKEIDVKTKSQVVTIETCDPIINLEDTLKRSVLGIAVLNHFRQHQSLSMKTRSLLADAILHVEMRTDTSMLVRTQRFEDLRDMIIKMFPREDQKDWYSPSFSNKRENKHVPCSGLLNQRYNFFRRLLCDSGSVYSARGKKRTHAETM</sequence>
<reference evidence="1 2" key="1">
    <citation type="submission" date="2020-08" db="EMBL/GenBank/DDBJ databases">
        <title>Aphidius gifuensis genome sequencing and assembly.</title>
        <authorList>
            <person name="Du Z."/>
        </authorList>
    </citation>
    <scope>NUCLEOTIDE SEQUENCE [LARGE SCALE GENOMIC DNA]</scope>
    <source>
        <strain evidence="1">YNYX2018</strain>
        <tissue evidence="1">Adults</tissue>
    </source>
</reference>
<dbReference type="AlphaFoldDB" id="A0A835CX14"/>
<dbReference type="Proteomes" id="UP000639338">
    <property type="component" value="Unassembled WGS sequence"/>
</dbReference>
<name>A0A835CX14_APHGI</name>
<gene>
    <name evidence="1" type="ORF">HCN44_009850</name>
</gene>
<comment type="caution">
    <text evidence="1">The sequence shown here is derived from an EMBL/GenBank/DDBJ whole genome shotgun (WGS) entry which is preliminary data.</text>
</comment>
<organism evidence="1 2">
    <name type="scientific">Aphidius gifuensis</name>
    <name type="common">Parasitoid wasp</name>
    <dbReference type="NCBI Taxonomy" id="684658"/>
    <lineage>
        <taxon>Eukaryota</taxon>
        <taxon>Metazoa</taxon>
        <taxon>Ecdysozoa</taxon>
        <taxon>Arthropoda</taxon>
        <taxon>Hexapoda</taxon>
        <taxon>Insecta</taxon>
        <taxon>Pterygota</taxon>
        <taxon>Neoptera</taxon>
        <taxon>Endopterygota</taxon>
        <taxon>Hymenoptera</taxon>
        <taxon>Apocrita</taxon>
        <taxon>Ichneumonoidea</taxon>
        <taxon>Braconidae</taxon>
        <taxon>Aphidiinae</taxon>
        <taxon>Aphidius</taxon>
    </lineage>
</organism>
<evidence type="ECO:0000313" key="1">
    <source>
        <dbReference type="EMBL" id="KAF7996065.1"/>
    </source>
</evidence>
<protein>
    <submittedName>
        <fullName evidence="1">Uncharacterized protein</fullName>
    </submittedName>
</protein>